<evidence type="ECO:0000256" key="1">
    <source>
        <dbReference type="SAM" id="Phobius"/>
    </source>
</evidence>
<dbReference type="InterPro" id="IPR009898">
    <property type="entry name" value="DUF1440"/>
</dbReference>
<organism evidence="2 3">
    <name type="scientific">Klebsiella grimontii</name>
    <dbReference type="NCBI Taxonomy" id="2058152"/>
    <lineage>
        <taxon>Bacteria</taxon>
        <taxon>Pseudomonadati</taxon>
        <taxon>Pseudomonadota</taxon>
        <taxon>Gammaproteobacteria</taxon>
        <taxon>Enterobacterales</taxon>
        <taxon>Enterobacteriaceae</taxon>
        <taxon>Klebsiella/Raoultella group</taxon>
        <taxon>Klebsiella</taxon>
    </lineage>
</organism>
<keyword evidence="1" id="KW-0472">Membrane</keyword>
<dbReference type="Pfam" id="PF07274">
    <property type="entry name" value="DUF1440"/>
    <property type="match status" value="1"/>
</dbReference>
<feature type="transmembrane region" description="Helical" evidence="1">
    <location>
        <begin position="151"/>
        <end position="168"/>
    </location>
</feature>
<evidence type="ECO:0000313" key="3">
    <source>
        <dbReference type="Proteomes" id="UP000220639"/>
    </source>
</evidence>
<dbReference type="EMBL" id="FZTC01000019">
    <property type="protein sequence ID" value="SNU35299.1"/>
    <property type="molecule type" value="Genomic_DNA"/>
</dbReference>
<gene>
    <name evidence="2" type="primary">yagU</name>
    <name evidence="2" type="ORF">KOSB73_260023</name>
</gene>
<dbReference type="AlphaFoldDB" id="A0A285B2V5"/>
<feature type="transmembrane region" description="Helical" evidence="1">
    <location>
        <begin position="21"/>
        <end position="42"/>
    </location>
</feature>
<feature type="transmembrane region" description="Helical" evidence="1">
    <location>
        <begin position="84"/>
        <end position="106"/>
    </location>
</feature>
<feature type="transmembrane region" description="Helical" evidence="1">
    <location>
        <begin position="118"/>
        <end position="139"/>
    </location>
</feature>
<protein>
    <recommendedName>
        <fullName evidence="4">Inner membrane protein yagU</fullName>
    </recommendedName>
</protein>
<accession>A0A285B2V5</accession>
<keyword evidence="1" id="KW-0812">Transmembrane</keyword>
<evidence type="ECO:0000313" key="2">
    <source>
        <dbReference type="EMBL" id="SNU35299.1"/>
    </source>
</evidence>
<sequence>MVIFMAIKDFFIQTTPARRRYGVALFVGVITGIMSAFVKWGAEVPLPPRTFSGGRDEFNPPYLFLRDYLGIDPTHTVYTFSEHIINPVMVTHIIFSLVFAVGYCVVAEVFPKVKLWQGAWAGIVATIAVHWISFPLLGLTPSLLNIPADEYISELLGHIFWFWAIEMIRRDLRNRITHEPDAEVPLDAPFR</sequence>
<reference evidence="3" key="1">
    <citation type="submission" date="2017-08" db="EMBL/GenBank/DDBJ databases">
        <authorList>
            <person name="Brisse S."/>
        </authorList>
    </citation>
    <scope>NUCLEOTIDE SEQUENCE [LARGE SCALE GENOMIC DNA]</scope>
    <source>
        <strain evidence="3">06D021</strain>
    </source>
</reference>
<dbReference type="Proteomes" id="UP000220639">
    <property type="component" value="Unassembled WGS sequence"/>
</dbReference>
<evidence type="ECO:0008006" key="4">
    <source>
        <dbReference type="Google" id="ProtNLM"/>
    </source>
</evidence>
<proteinExistence type="predicted"/>
<keyword evidence="1" id="KW-1133">Transmembrane helix</keyword>
<name>A0A285B2V5_9ENTR</name>